<reference evidence="4" key="2">
    <citation type="submission" date="2015-06" db="UniProtKB">
        <authorList>
            <consortium name="EnsemblProtists"/>
        </authorList>
    </citation>
    <scope>IDENTIFICATION</scope>
    <source>
        <strain evidence="4">Pr102</strain>
    </source>
</reference>
<keyword evidence="2" id="KW-0677">Repeat</keyword>
<dbReference type="InterPro" id="IPR001611">
    <property type="entry name" value="Leu-rich_rpt"/>
</dbReference>
<dbReference type="OMA" id="CSLMEIS"/>
<evidence type="ECO:0000256" key="1">
    <source>
        <dbReference type="ARBA" id="ARBA00022614"/>
    </source>
</evidence>
<dbReference type="Pfam" id="PF12799">
    <property type="entry name" value="LRR_4"/>
    <property type="match status" value="2"/>
</dbReference>
<proteinExistence type="predicted"/>
<dbReference type="InterPro" id="IPR032675">
    <property type="entry name" value="LRR_dom_sf"/>
</dbReference>
<evidence type="ECO:0000313" key="4">
    <source>
        <dbReference type="EnsemblProtists" id="Phyra80355"/>
    </source>
</evidence>
<dbReference type="PANTHER" id="PTHR46652:SF3">
    <property type="entry name" value="LEUCINE-RICH REPEAT-CONTAINING PROTEIN 9"/>
    <property type="match status" value="1"/>
</dbReference>
<dbReference type="VEuPathDB" id="FungiDB:KRP23_8985"/>
<dbReference type="EMBL" id="DS566045">
    <property type="status" value="NOT_ANNOTATED_CDS"/>
    <property type="molecule type" value="Genomic_DNA"/>
</dbReference>
<dbReference type="STRING" id="164328.H3GTB8"/>
<feature type="coiled-coil region" evidence="3">
    <location>
        <begin position="291"/>
        <end position="348"/>
    </location>
</feature>
<dbReference type="EnsemblProtists" id="Phyra80355">
    <property type="protein sequence ID" value="Phyra80355"/>
    <property type="gene ID" value="Phyra80355"/>
</dbReference>
<keyword evidence="5" id="KW-1185">Reference proteome</keyword>
<keyword evidence="3" id="KW-0175">Coiled coil</keyword>
<dbReference type="PANTHER" id="PTHR46652">
    <property type="entry name" value="LEUCINE-RICH REPEAT AND IQ DOMAIN-CONTAINING PROTEIN 1-RELATED"/>
    <property type="match status" value="1"/>
</dbReference>
<name>H3GTB8_PHYRM</name>
<dbReference type="SMART" id="SM00365">
    <property type="entry name" value="LRR_SD22"/>
    <property type="match status" value="5"/>
</dbReference>
<evidence type="ECO:0000256" key="3">
    <source>
        <dbReference type="SAM" id="Coils"/>
    </source>
</evidence>
<reference evidence="5" key="1">
    <citation type="journal article" date="2006" name="Science">
        <title>Phytophthora genome sequences uncover evolutionary origins and mechanisms of pathogenesis.</title>
        <authorList>
            <person name="Tyler B.M."/>
            <person name="Tripathy S."/>
            <person name="Zhang X."/>
            <person name="Dehal P."/>
            <person name="Jiang R.H."/>
            <person name="Aerts A."/>
            <person name="Arredondo F.D."/>
            <person name="Baxter L."/>
            <person name="Bensasson D."/>
            <person name="Beynon J.L."/>
            <person name="Chapman J."/>
            <person name="Damasceno C.M."/>
            <person name="Dorrance A.E."/>
            <person name="Dou D."/>
            <person name="Dickerman A.W."/>
            <person name="Dubchak I.L."/>
            <person name="Garbelotto M."/>
            <person name="Gijzen M."/>
            <person name="Gordon S.G."/>
            <person name="Govers F."/>
            <person name="Grunwald N.J."/>
            <person name="Huang W."/>
            <person name="Ivors K.L."/>
            <person name="Jones R.W."/>
            <person name="Kamoun S."/>
            <person name="Krampis K."/>
            <person name="Lamour K.H."/>
            <person name="Lee M.K."/>
            <person name="McDonald W.H."/>
            <person name="Medina M."/>
            <person name="Meijer H.J."/>
            <person name="Nordberg E.K."/>
            <person name="Maclean D.J."/>
            <person name="Ospina-Giraldo M.D."/>
            <person name="Morris P.F."/>
            <person name="Phuntumart V."/>
            <person name="Putnam N.H."/>
            <person name="Rash S."/>
            <person name="Rose J.K."/>
            <person name="Sakihama Y."/>
            <person name="Salamov A.A."/>
            <person name="Savidor A."/>
            <person name="Scheuring C.F."/>
            <person name="Smith B.M."/>
            <person name="Sobral B.W."/>
            <person name="Terry A."/>
            <person name="Torto-Alalibo T.A."/>
            <person name="Win J."/>
            <person name="Xu Z."/>
            <person name="Zhang H."/>
            <person name="Grigoriev I.V."/>
            <person name="Rokhsar D.S."/>
            <person name="Boore J.L."/>
        </authorList>
    </citation>
    <scope>NUCLEOTIDE SEQUENCE [LARGE SCALE GENOMIC DNA]</scope>
    <source>
        <strain evidence="5">Pr102</strain>
    </source>
</reference>
<dbReference type="Gene3D" id="3.80.10.10">
    <property type="entry name" value="Ribonuclease Inhibitor"/>
    <property type="match status" value="2"/>
</dbReference>
<dbReference type="Proteomes" id="UP000005238">
    <property type="component" value="Unassembled WGS sequence"/>
</dbReference>
<evidence type="ECO:0000256" key="2">
    <source>
        <dbReference type="ARBA" id="ARBA00022737"/>
    </source>
</evidence>
<dbReference type="InterPro" id="IPR025875">
    <property type="entry name" value="Leu-rich_rpt_4"/>
</dbReference>
<dbReference type="HOGENOM" id="CLU_030693_0_0_1"/>
<dbReference type="InterPro" id="IPR050836">
    <property type="entry name" value="SDS22/Internalin_LRR"/>
</dbReference>
<dbReference type="InParanoid" id="H3GTB8"/>
<sequence length="608" mass="69956">MEATGALDNSSVFTLASVTEATGEAEHEQLEEIEVIFGTFHRIDDGALRKCRNLSRLTMVNCNLMEISSLESVGASLVHLCLSNQNITQMSGLSALRQLRHLYLQQNRISRIEGLERCRKLKTLWLYDNYLTSVDNLGFCSDLRELWLQNNKIQSLKAASGGISELVNLQRLNLANNCIRDVDEFEHLRKLIALRQITFADEHFGSNPILHDLDGTPVESDERSTAEDRFFTQAMEFNDQLAELTLAYQQELRAISTRKERGTSNAQMLQQELIEALNDVETCVMTGQTQIQEEKRRQLQLREQNSQLLRENIAKLQQDFRASIKEQFEREERALLDEERDYEIMELEALAEQNQAMTIAALQNAYPSKIAFQQLLQHMPDYRYIAESFRRPTNQQQEAVYGNGDHDEREVHILQIYRFFHDDLTSAFESTARQQMEKQGAQGSELYLYMVANDDEGTVGELEALSGNETDDDSQPVAVFPDEDSADKVLPQFVLLCSRRGELSSGNQRGGRRTEDQALSSELLLAQFQQRLRAEVGAYHSRLYHEMDPATVRVRAQFQHESELLCNRLKDNEERINQEKLEQERLLRTLRGDTNGKEERSHGNVRRR</sequence>
<evidence type="ECO:0000313" key="5">
    <source>
        <dbReference type="Proteomes" id="UP000005238"/>
    </source>
</evidence>
<keyword evidence="1" id="KW-0433">Leucine-rich repeat</keyword>
<accession>H3GTB8</accession>
<dbReference type="AlphaFoldDB" id="H3GTB8"/>
<dbReference type="PROSITE" id="PS51450">
    <property type="entry name" value="LRR"/>
    <property type="match status" value="4"/>
</dbReference>
<dbReference type="VEuPathDB" id="FungiDB:KRP22_9389"/>
<dbReference type="GO" id="GO:0015630">
    <property type="term" value="C:microtubule cytoskeleton"/>
    <property type="evidence" value="ECO:0000318"/>
    <property type="project" value="GO_Central"/>
</dbReference>
<protein>
    <submittedName>
        <fullName evidence="4">Uncharacterized protein</fullName>
    </submittedName>
</protein>
<dbReference type="SUPFAM" id="SSF52058">
    <property type="entry name" value="L domain-like"/>
    <property type="match status" value="1"/>
</dbReference>
<dbReference type="SMART" id="SM00369">
    <property type="entry name" value="LRR_TYP"/>
    <property type="match status" value="3"/>
</dbReference>
<organism evidence="4 5">
    <name type="scientific">Phytophthora ramorum</name>
    <name type="common">Sudden oak death agent</name>
    <dbReference type="NCBI Taxonomy" id="164328"/>
    <lineage>
        <taxon>Eukaryota</taxon>
        <taxon>Sar</taxon>
        <taxon>Stramenopiles</taxon>
        <taxon>Oomycota</taxon>
        <taxon>Peronosporomycetes</taxon>
        <taxon>Peronosporales</taxon>
        <taxon>Peronosporaceae</taxon>
        <taxon>Phytophthora</taxon>
    </lineage>
</organism>
<dbReference type="eggNOG" id="KOG0531">
    <property type="taxonomic scope" value="Eukaryota"/>
</dbReference>
<dbReference type="InterPro" id="IPR003591">
    <property type="entry name" value="Leu-rich_rpt_typical-subtyp"/>
</dbReference>